<evidence type="ECO:0000256" key="4">
    <source>
        <dbReference type="ARBA" id="ARBA00022833"/>
    </source>
</evidence>
<feature type="region of interest" description="Disordered" evidence="7">
    <location>
        <begin position="1"/>
        <end position="35"/>
    </location>
</feature>
<evidence type="ECO:0000259" key="9">
    <source>
        <dbReference type="PROSITE" id="PS50171"/>
    </source>
</evidence>
<feature type="compositionally biased region" description="Polar residues" evidence="7">
    <location>
        <begin position="1"/>
        <end position="12"/>
    </location>
</feature>
<feature type="compositionally biased region" description="Basic and acidic residues" evidence="7">
    <location>
        <begin position="826"/>
        <end position="849"/>
    </location>
</feature>
<feature type="compositionally biased region" description="Basic and acidic residues" evidence="7">
    <location>
        <begin position="595"/>
        <end position="609"/>
    </location>
</feature>
<evidence type="ECO:0000313" key="11">
    <source>
        <dbReference type="Proteomes" id="UP000472265"/>
    </source>
</evidence>
<dbReference type="CDD" id="cd12685">
    <property type="entry name" value="RRM_RBM20"/>
    <property type="match status" value="1"/>
</dbReference>
<dbReference type="GeneTree" id="ENSGT01030000234642"/>
<evidence type="ECO:0000256" key="1">
    <source>
        <dbReference type="ARBA" id="ARBA00004123"/>
    </source>
</evidence>
<protein>
    <submittedName>
        <fullName evidence="10">RNA binding motif protein 20</fullName>
    </submittedName>
</protein>
<dbReference type="RefSeq" id="XP_030291044.1">
    <property type="nucleotide sequence ID" value="XM_030435184.1"/>
</dbReference>
<feature type="region of interest" description="Disordered" evidence="7">
    <location>
        <begin position="307"/>
        <end position="330"/>
    </location>
</feature>
<feature type="compositionally biased region" description="Gly residues" evidence="7">
    <location>
        <begin position="716"/>
        <end position="725"/>
    </location>
</feature>
<dbReference type="GO" id="GO:0008270">
    <property type="term" value="F:zinc ion binding"/>
    <property type="evidence" value="ECO:0007669"/>
    <property type="project" value="UniProtKB-KW"/>
</dbReference>
<dbReference type="PROSITE" id="PS50102">
    <property type="entry name" value="RRM"/>
    <property type="match status" value="1"/>
</dbReference>
<comment type="subcellular location">
    <subcellularLocation>
        <location evidence="1">Nucleus</location>
    </subcellularLocation>
</comment>
<dbReference type="PANTHER" id="PTHR15592">
    <property type="entry name" value="MATRIN 3/NUCLEAR PROTEIN 220-RELATED"/>
    <property type="match status" value="1"/>
</dbReference>
<feature type="region of interest" description="Disordered" evidence="7">
    <location>
        <begin position="919"/>
        <end position="972"/>
    </location>
</feature>
<dbReference type="PROSITE" id="PS00028">
    <property type="entry name" value="ZINC_FINGER_C2H2_1"/>
    <property type="match status" value="1"/>
</dbReference>
<evidence type="ECO:0000256" key="5">
    <source>
        <dbReference type="ARBA" id="ARBA00023242"/>
    </source>
</evidence>
<feature type="domain" description="RRM" evidence="8">
    <location>
        <begin position="493"/>
        <end position="568"/>
    </location>
</feature>
<dbReference type="InterPro" id="IPR003604">
    <property type="entry name" value="Matrin/U1-like-C_Znf_C2H2"/>
</dbReference>
<feature type="compositionally biased region" description="Basic and acidic residues" evidence="7">
    <location>
        <begin position="665"/>
        <end position="677"/>
    </location>
</feature>
<keyword evidence="3" id="KW-0863">Zinc-finger</keyword>
<feature type="compositionally biased region" description="Basic and acidic residues" evidence="7">
    <location>
        <begin position="1060"/>
        <end position="1083"/>
    </location>
</feature>
<dbReference type="Ensembl" id="ENSSAUT00010032600.1">
    <property type="protein sequence ID" value="ENSSAUP00010030924.1"/>
    <property type="gene ID" value="ENSSAUG00010013236.1"/>
</dbReference>
<evidence type="ECO:0000256" key="7">
    <source>
        <dbReference type="SAM" id="MobiDB-lite"/>
    </source>
</evidence>
<organism evidence="10 11">
    <name type="scientific">Sparus aurata</name>
    <name type="common">Gilthead sea bream</name>
    <dbReference type="NCBI Taxonomy" id="8175"/>
    <lineage>
        <taxon>Eukaryota</taxon>
        <taxon>Metazoa</taxon>
        <taxon>Chordata</taxon>
        <taxon>Craniata</taxon>
        <taxon>Vertebrata</taxon>
        <taxon>Euteleostomi</taxon>
        <taxon>Actinopterygii</taxon>
        <taxon>Neopterygii</taxon>
        <taxon>Teleostei</taxon>
        <taxon>Neoteleostei</taxon>
        <taxon>Acanthomorphata</taxon>
        <taxon>Eupercaria</taxon>
        <taxon>Spariformes</taxon>
        <taxon>Sparidae</taxon>
        <taxon>Sparus</taxon>
    </lineage>
</organism>
<dbReference type="InterPro" id="IPR035979">
    <property type="entry name" value="RBD_domain_sf"/>
</dbReference>
<feature type="region of interest" description="Disordered" evidence="7">
    <location>
        <begin position="1055"/>
        <end position="1083"/>
    </location>
</feature>
<dbReference type="AlphaFoldDB" id="A0A671VXA1"/>
<keyword evidence="5" id="KW-0539">Nucleus</keyword>
<proteinExistence type="predicted"/>
<reference evidence="10" key="2">
    <citation type="submission" date="2025-08" db="UniProtKB">
        <authorList>
            <consortium name="Ensembl"/>
        </authorList>
    </citation>
    <scope>IDENTIFICATION</scope>
</reference>
<dbReference type="InterPro" id="IPR000690">
    <property type="entry name" value="Matrin/U1-C_Znf_C2H2"/>
</dbReference>
<evidence type="ECO:0000256" key="2">
    <source>
        <dbReference type="ARBA" id="ARBA00022723"/>
    </source>
</evidence>
<evidence type="ECO:0000256" key="6">
    <source>
        <dbReference type="PROSITE-ProRule" id="PRU00176"/>
    </source>
</evidence>
<dbReference type="GeneID" id="115592453"/>
<dbReference type="InterPro" id="IPR034790">
    <property type="entry name" value="RBM20_RRM"/>
</dbReference>
<dbReference type="OMA" id="PTRADWG"/>
<feature type="compositionally biased region" description="Basic and acidic residues" evidence="7">
    <location>
        <begin position="947"/>
        <end position="962"/>
    </location>
</feature>
<dbReference type="Gene3D" id="3.30.70.330">
    <property type="match status" value="1"/>
</dbReference>
<name>A0A671VXA1_SPAAU</name>
<dbReference type="SUPFAM" id="SSF57667">
    <property type="entry name" value="beta-beta-alpha zinc fingers"/>
    <property type="match status" value="1"/>
</dbReference>
<dbReference type="PROSITE" id="PS50171">
    <property type="entry name" value="ZF_MATRIN"/>
    <property type="match status" value="1"/>
</dbReference>
<sequence>MHQAWDRTSSTESVKKGNTKMLGKGQSGGYPPETTSELLQSISAVPVDSGDKKGLQVGGQLQGVVQTGPHQQNQQLLLTPASLQLAQLQAQITLHRLKLAQGGNTATAATVLNQVLSNVAMSQPLFNQLRTSTMVGNPQSAFPTGVLGFPSANSAFGALVGGGFSQNPGNVRLNHPGGGGTLGQQGAEYGKKSGSVYPSDTDRRLQYNLVGGTSPASGTAGDGQYSAINSQVKNMNSVGFQRDFYGHDMLGQQTGFSVNEQNMNVYNSTGHKEQWKDPANPSHTGQMDIVSNAANVWTAAGKPIRSRTELYNPEEPTPDPKFNPSSGISSFGSSGTQGFGGYQALRGSEETLSSGTRTLQPYQVNDYHAVTPTQLPHQCSICDKKVYNLKDWDQHVKGKLHLQNRMLYTNESSTAVSAGAVHYGVGRPSDGGLNTGGTNSMVYSAQSQDASSGANAPYLPAPAMKTYPMSDTGFAPHQPESKTFPPRKATAGRVVHICNLPEGSCTENDVINLGLPFGKVTNYILMRSTHQAFLEMAYVEAAQAMVQYYQLTPAMITNQKLLIRMSKRYKELQLKKPGKDVQSIIQDISCQRERDEMQEHEHYMPERARSRSPISRSLSPHSHSPSFTSCSSAHSPQGASCRGPERGSNGMGPRRGSWDWSSHLRRGEDERERDDPWRNGGSVDDDRPNGRAADRRKGYQKPLDHISSRSADERGGGGGGGGGEGIRANRDWHPRGSPQGMSFNSYRNMEDDFYMKEQMYKSDKPPRPPYQRHDAKSKRRDGGDYHSRSRHSEFEMTEEPLRRALEDKRQMSPDRGRSKKTSRRHTTAEKHDRENAAENPDRQSKEKSVSPHQSSKPKETTKCSQDRDTVKEWESGDDTDGECWYPKNMEELVTVDEVGGEDDSIIEPDLPELEKFVSCPKESAEEEVVEEHIVPASSSSSEVQETSNEKSKQEKFCEDVGHQAETSVTVKQENVLTTMSPEDQKLQSLQCPVAPALPLPNLSDFPNEEFKAALEETYLEDNATKSGSSEESMENTICASKDSKTLEVGQVTETISNGVQHKDDSLKKEIEAPSPSHEQDKAVGEHSIPLGVEFIVPRTGFYCKLCGLFYTSEDSAKTTHCRSTVHYRNLQKYLSQLAEESLSGGLAEPSAAQ</sequence>
<dbReference type="Proteomes" id="UP000472265">
    <property type="component" value="Chromosome 1"/>
</dbReference>
<reference evidence="10" key="3">
    <citation type="submission" date="2025-09" db="UniProtKB">
        <authorList>
            <consortium name="Ensembl"/>
        </authorList>
    </citation>
    <scope>IDENTIFICATION</scope>
</reference>
<dbReference type="SMART" id="SM00360">
    <property type="entry name" value="RRM"/>
    <property type="match status" value="1"/>
</dbReference>
<dbReference type="InterPro" id="IPR000504">
    <property type="entry name" value="RRM_dom"/>
</dbReference>
<keyword evidence="2" id="KW-0479">Metal-binding</keyword>
<dbReference type="InParanoid" id="A0A671VXA1"/>
<dbReference type="OrthoDB" id="8949749at2759"/>
<feature type="domain" description="Matrin-type" evidence="9">
    <location>
        <begin position="1101"/>
        <end position="1132"/>
    </location>
</feature>
<keyword evidence="6" id="KW-0694">RNA-binding</keyword>
<dbReference type="SUPFAM" id="SSF54928">
    <property type="entry name" value="RNA-binding domain, RBD"/>
    <property type="match status" value="1"/>
</dbReference>
<feature type="region of interest" description="Disordered" evidence="7">
    <location>
        <begin position="595"/>
        <end position="886"/>
    </location>
</feature>
<evidence type="ECO:0000313" key="10">
    <source>
        <dbReference type="Ensembl" id="ENSSAUP00010030924.1"/>
    </source>
</evidence>
<feature type="compositionally biased region" description="Basic and acidic residues" evidence="7">
    <location>
        <begin position="856"/>
        <end position="874"/>
    </location>
</feature>
<evidence type="ECO:0000256" key="3">
    <source>
        <dbReference type="ARBA" id="ARBA00022771"/>
    </source>
</evidence>
<dbReference type="InterPro" id="IPR036236">
    <property type="entry name" value="Znf_C2H2_sf"/>
</dbReference>
<dbReference type="GO" id="GO:0003723">
    <property type="term" value="F:RNA binding"/>
    <property type="evidence" value="ECO:0007669"/>
    <property type="project" value="UniProtKB-UniRule"/>
</dbReference>
<feature type="compositionally biased region" description="Basic and acidic residues" evidence="7">
    <location>
        <begin position="748"/>
        <end position="816"/>
    </location>
</feature>
<feature type="compositionally biased region" description="Low complexity" evidence="7">
    <location>
        <begin position="611"/>
        <end position="635"/>
    </location>
</feature>
<dbReference type="InterPro" id="IPR012677">
    <property type="entry name" value="Nucleotide-bd_a/b_plait_sf"/>
</dbReference>
<dbReference type="Pfam" id="PF12874">
    <property type="entry name" value="zf-met"/>
    <property type="match status" value="1"/>
</dbReference>
<gene>
    <name evidence="10" type="primary">RBM20</name>
</gene>
<feature type="compositionally biased region" description="Basic and acidic residues" evidence="7">
    <location>
        <begin position="684"/>
        <end position="715"/>
    </location>
</feature>
<dbReference type="InterPro" id="IPR013087">
    <property type="entry name" value="Znf_C2H2_type"/>
</dbReference>
<keyword evidence="4" id="KW-0862">Zinc</keyword>
<reference evidence="10" key="1">
    <citation type="submission" date="2021-04" db="EMBL/GenBank/DDBJ databases">
        <authorList>
            <consortium name="Wellcome Sanger Institute Data Sharing"/>
        </authorList>
    </citation>
    <scope>NUCLEOTIDE SEQUENCE [LARGE SCALE GENOMIC DNA]</scope>
</reference>
<evidence type="ECO:0000259" key="8">
    <source>
        <dbReference type="PROSITE" id="PS50102"/>
    </source>
</evidence>
<dbReference type="SMART" id="SM00451">
    <property type="entry name" value="ZnF_U1"/>
    <property type="match status" value="2"/>
</dbReference>
<accession>A0A671VXA1</accession>
<keyword evidence="11" id="KW-1185">Reference proteome</keyword>
<dbReference type="GO" id="GO:0005634">
    <property type="term" value="C:nucleus"/>
    <property type="evidence" value="ECO:0007669"/>
    <property type="project" value="UniProtKB-SubCell"/>
</dbReference>